<reference evidence="9" key="1">
    <citation type="submission" date="2017-09" db="EMBL/GenBank/DDBJ databases">
        <title>Arcobacter canalis sp. nov., a new species isolated from a water canal contaminated with urban sewage.</title>
        <authorList>
            <person name="Perez-Cataluna A."/>
            <person name="Salas-Masso N."/>
            <person name="Figueras M.J."/>
        </authorList>
    </citation>
    <scope>NUCLEOTIDE SEQUENCE [LARGE SCALE GENOMIC DNA]</scope>
    <source>
        <strain evidence="9">CECT 7727</strain>
    </source>
</reference>
<evidence type="ECO:0000313" key="7">
    <source>
        <dbReference type="EMBL" id="AXX86244.1"/>
    </source>
</evidence>
<evidence type="ECO:0000256" key="4">
    <source>
        <dbReference type="ARBA" id="ARBA00023027"/>
    </source>
</evidence>
<gene>
    <name evidence="7" type="ORF">AMRN_0476</name>
    <name evidence="8" type="ORF">CPH92_00080</name>
</gene>
<dbReference type="EMBL" id="NXAO01000001">
    <property type="protein sequence ID" value="PHO16705.1"/>
    <property type="molecule type" value="Genomic_DNA"/>
</dbReference>
<dbReference type="EMBL" id="CP032101">
    <property type="protein sequence ID" value="AXX86244.1"/>
    <property type="molecule type" value="Genomic_DNA"/>
</dbReference>
<evidence type="ECO:0000256" key="6">
    <source>
        <dbReference type="ARBA" id="ARBA00047561"/>
    </source>
</evidence>
<dbReference type="GO" id="GO:0043115">
    <property type="term" value="F:precorrin-2 dehydrogenase activity"/>
    <property type="evidence" value="ECO:0007669"/>
    <property type="project" value="UniProtKB-EC"/>
</dbReference>
<evidence type="ECO:0000256" key="5">
    <source>
        <dbReference type="ARBA" id="ARBA00023244"/>
    </source>
</evidence>
<dbReference type="UniPathway" id="UPA00262">
    <property type="reaction ID" value="UER00222"/>
</dbReference>
<name>A0A347TI16_9BACT</name>
<evidence type="ECO:0000256" key="2">
    <source>
        <dbReference type="ARBA" id="ARBA00012400"/>
    </source>
</evidence>
<dbReference type="RefSeq" id="WP_099309786.1">
    <property type="nucleotide sequence ID" value="NZ_CP032101.1"/>
</dbReference>
<evidence type="ECO:0000313" key="10">
    <source>
        <dbReference type="Proteomes" id="UP000264693"/>
    </source>
</evidence>
<organism evidence="7 10">
    <name type="scientific">Malaciobacter marinus</name>
    <dbReference type="NCBI Taxonomy" id="505249"/>
    <lineage>
        <taxon>Bacteria</taxon>
        <taxon>Pseudomonadati</taxon>
        <taxon>Campylobacterota</taxon>
        <taxon>Epsilonproteobacteria</taxon>
        <taxon>Campylobacterales</taxon>
        <taxon>Arcobacteraceae</taxon>
        <taxon>Malaciobacter</taxon>
    </lineage>
</organism>
<proteinExistence type="predicted"/>
<dbReference type="Gene3D" id="3.40.50.720">
    <property type="entry name" value="NAD(P)-binding Rossmann-like Domain"/>
    <property type="match status" value="1"/>
</dbReference>
<reference evidence="7 10" key="3">
    <citation type="submission" date="2018-08" db="EMBL/GenBank/DDBJ databases">
        <title>Complete genome of the Arcobacter marinus type strain JCM 15502.</title>
        <authorList>
            <person name="Miller W.G."/>
            <person name="Yee E."/>
            <person name="Huynh S."/>
            <person name="Parker C.T."/>
        </authorList>
    </citation>
    <scope>NUCLEOTIDE SEQUENCE [LARGE SCALE GENOMIC DNA]</scope>
    <source>
        <strain evidence="7 10">JCM 15502</strain>
    </source>
</reference>
<dbReference type="PANTHER" id="PTHR35330">
    <property type="entry name" value="SIROHEME BIOSYNTHESIS PROTEIN MET8"/>
    <property type="match status" value="1"/>
</dbReference>
<dbReference type="NCBIfam" id="TIGR01470">
    <property type="entry name" value="cysG_Nterm"/>
    <property type="match status" value="1"/>
</dbReference>
<keyword evidence="4" id="KW-0520">NAD</keyword>
<dbReference type="EC" id="1.3.1.76" evidence="2"/>
<dbReference type="GO" id="GO:0004325">
    <property type="term" value="F:ferrochelatase activity"/>
    <property type="evidence" value="ECO:0007669"/>
    <property type="project" value="InterPro"/>
</dbReference>
<evidence type="ECO:0000256" key="3">
    <source>
        <dbReference type="ARBA" id="ARBA00023002"/>
    </source>
</evidence>
<dbReference type="InterPro" id="IPR006367">
    <property type="entry name" value="Sirohaem_synthase_N"/>
</dbReference>
<keyword evidence="3" id="KW-0560">Oxidoreductase</keyword>
<dbReference type="AlphaFoldDB" id="A0A347TI16"/>
<reference evidence="8" key="2">
    <citation type="submission" date="2017-09" db="EMBL/GenBank/DDBJ databases">
        <authorList>
            <person name="Perez-Cataluna A."/>
            <person name="Figueras M.J."/>
            <person name="Salas-Masso N."/>
        </authorList>
    </citation>
    <scope>NUCLEOTIDE SEQUENCE</scope>
    <source>
        <strain evidence="8">CECT 7727</strain>
    </source>
</reference>
<dbReference type="SUPFAM" id="SSF75615">
    <property type="entry name" value="Siroheme synthase middle domains-like"/>
    <property type="match status" value="1"/>
</dbReference>
<dbReference type="InterPro" id="IPR028161">
    <property type="entry name" value="Met8-like"/>
</dbReference>
<dbReference type="GO" id="GO:0019354">
    <property type="term" value="P:siroheme biosynthetic process"/>
    <property type="evidence" value="ECO:0007669"/>
    <property type="project" value="UniProtKB-UniPathway"/>
</dbReference>
<evidence type="ECO:0000256" key="1">
    <source>
        <dbReference type="ARBA" id="ARBA00005010"/>
    </source>
</evidence>
<keyword evidence="9" id="KW-1185">Reference proteome</keyword>
<dbReference type="Proteomes" id="UP000224740">
    <property type="component" value="Unassembled WGS sequence"/>
</dbReference>
<evidence type="ECO:0000313" key="9">
    <source>
        <dbReference type="Proteomes" id="UP000224740"/>
    </source>
</evidence>
<dbReference type="Proteomes" id="UP000264693">
    <property type="component" value="Chromosome"/>
</dbReference>
<dbReference type="Gene3D" id="3.30.160.110">
    <property type="entry name" value="Siroheme synthase, domain 2"/>
    <property type="match status" value="1"/>
</dbReference>
<evidence type="ECO:0000313" key="8">
    <source>
        <dbReference type="EMBL" id="PHO16705.1"/>
    </source>
</evidence>
<protein>
    <recommendedName>
        <fullName evidence="2">precorrin-2 dehydrogenase</fullName>
        <ecNumber evidence="2">1.3.1.76</ecNumber>
    </recommendedName>
</protein>
<sequence length="188" mass="22085">MNYLPIFLNMKNKKVLVIGGGEVAHRKVLSLLKFTKDIMIVSSHIKTELKMTINKYSLIYLQDNYNSKYLEKIDILIVAVDDLKLQKNIYEETKDKKIMCNFSDFEEYCDFILPSYIKKDDLVVCVSTMGSAPAFAKEFKKYIEKLIPNDIDCFLKQMKDLRTTLPKGKKRMDLLRQKAQKYIQNFKQ</sequence>
<dbReference type="InterPro" id="IPR036291">
    <property type="entry name" value="NAD(P)-bd_dom_sf"/>
</dbReference>
<dbReference type="SUPFAM" id="SSF51735">
    <property type="entry name" value="NAD(P)-binding Rossmann-fold domains"/>
    <property type="match status" value="1"/>
</dbReference>
<dbReference type="KEGG" id="amar:AMRN_0476"/>
<comment type="catalytic activity">
    <reaction evidence="6">
        <text>precorrin-2 + NAD(+) = sirohydrochlorin + NADH + 2 H(+)</text>
        <dbReference type="Rhea" id="RHEA:15613"/>
        <dbReference type="ChEBI" id="CHEBI:15378"/>
        <dbReference type="ChEBI" id="CHEBI:57540"/>
        <dbReference type="ChEBI" id="CHEBI:57945"/>
        <dbReference type="ChEBI" id="CHEBI:58351"/>
        <dbReference type="ChEBI" id="CHEBI:58827"/>
        <dbReference type="EC" id="1.3.1.76"/>
    </reaction>
</comment>
<comment type="pathway">
    <text evidence="1">Porphyrin-containing compound metabolism; siroheme biosynthesis; sirohydrochlorin from precorrin-2: step 1/1.</text>
</comment>
<accession>A0A347TI16</accession>
<dbReference type="PANTHER" id="PTHR35330:SF1">
    <property type="entry name" value="SIROHEME BIOSYNTHESIS PROTEIN MET8"/>
    <property type="match status" value="1"/>
</dbReference>
<keyword evidence="5" id="KW-0627">Porphyrin biosynthesis</keyword>
<dbReference type="Pfam" id="PF13241">
    <property type="entry name" value="NAD_binding_7"/>
    <property type="match status" value="1"/>
</dbReference>